<dbReference type="InterPro" id="IPR031807">
    <property type="entry name" value="HicB-like"/>
</dbReference>
<keyword evidence="2" id="KW-0238">DNA-binding</keyword>
<dbReference type="AlphaFoldDB" id="A0A376VAM0"/>
<proteinExistence type="predicted"/>
<dbReference type="CDD" id="cd22231">
    <property type="entry name" value="RHH_NikR_HicB-like"/>
    <property type="match status" value="1"/>
</dbReference>
<organism evidence="2 3">
    <name type="scientific">Escherichia coli</name>
    <dbReference type="NCBI Taxonomy" id="562"/>
    <lineage>
        <taxon>Bacteria</taxon>
        <taxon>Pseudomonadati</taxon>
        <taxon>Pseudomonadota</taxon>
        <taxon>Gammaproteobacteria</taxon>
        <taxon>Enterobacterales</taxon>
        <taxon>Enterobacteriaceae</taxon>
        <taxon>Escherichia</taxon>
    </lineage>
</organism>
<dbReference type="InterPro" id="IPR035069">
    <property type="entry name" value="TTHA1013/TTHA0281-like"/>
</dbReference>
<dbReference type="SUPFAM" id="SSF143100">
    <property type="entry name" value="TTHA1013/TTHA0281-like"/>
    <property type="match status" value="1"/>
</dbReference>
<dbReference type="Gene3D" id="3.30.160.250">
    <property type="match status" value="1"/>
</dbReference>
<feature type="domain" description="HicB-like antitoxin of toxin-antitoxin system" evidence="1">
    <location>
        <begin position="3"/>
        <end position="124"/>
    </location>
</feature>
<dbReference type="EMBL" id="UGCU01000001">
    <property type="protein sequence ID" value="STJ08603.1"/>
    <property type="molecule type" value="Genomic_DNA"/>
</dbReference>
<evidence type="ECO:0000313" key="2">
    <source>
        <dbReference type="EMBL" id="STJ08603.1"/>
    </source>
</evidence>
<sequence length="151" mass="16855">MFYPAYIHSDPDGSASGFFPDVPGCYFAGDTLDNAFQDARSALVAHFETLCEMNEELPLPGSVETHLVQRAQDFIGGQWLLVDINMNQFEGRAERINITMPKRLLNKIDTYVRNNPDYANRSAFSGRSCPACIAGRLISRFDGWRATAPIC</sequence>
<reference evidence="2 3" key="1">
    <citation type="submission" date="2018-06" db="EMBL/GenBank/DDBJ databases">
        <authorList>
            <consortium name="Pathogen Informatics"/>
            <person name="Doyle S."/>
        </authorList>
    </citation>
    <scope>NUCLEOTIDE SEQUENCE [LARGE SCALE GENOMIC DNA]</scope>
    <source>
        <strain evidence="2 3">NCTC9077</strain>
    </source>
</reference>
<protein>
    <submittedName>
        <fullName evidence="2">DNA-binding protein</fullName>
    </submittedName>
</protein>
<dbReference type="GO" id="GO:0003677">
    <property type="term" value="F:DNA binding"/>
    <property type="evidence" value="ECO:0007669"/>
    <property type="project" value="UniProtKB-KW"/>
</dbReference>
<dbReference type="Proteomes" id="UP000254495">
    <property type="component" value="Unassembled WGS sequence"/>
</dbReference>
<accession>A0A376VAM0</accession>
<name>A0A376VAM0_ECOLX</name>
<evidence type="ECO:0000313" key="3">
    <source>
        <dbReference type="Proteomes" id="UP000254495"/>
    </source>
</evidence>
<dbReference type="Pfam" id="PF15919">
    <property type="entry name" value="HicB_lk_antitox"/>
    <property type="match status" value="1"/>
</dbReference>
<evidence type="ECO:0000259" key="1">
    <source>
        <dbReference type="Pfam" id="PF15919"/>
    </source>
</evidence>
<gene>
    <name evidence="2" type="ORF">NCTC9077_00193</name>
</gene>